<evidence type="ECO:0000256" key="1">
    <source>
        <dbReference type="ARBA" id="ARBA00004127"/>
    </source>
</evidence>
<accession>A0ABD5YRD6</accession>
<dbReference type="GO" id="GO:0012505">
    <property type="term" value="C:endomembrane system"/>
    <property type="evidence" value="ECO:0007669"/>
    <property type="project" value="UniProtKB-SubCell"/>
</dbReference>
<evidence type="ECO:0000256" key="3">
    <source>
        <dbReference type="ARBA" id="ARBA00022989"/>
    </source>
</evidence>
<dbReference type="Pfam" id="PF04191">
    <property type="entry name" value="PEMT"/>
    <property type="match status" value="1"/>
</dbReference>
<dbReference type="GO" id="GO:0032259">
    <property type="term" value="P:methylation"/>
    <property type="evidence" value="ECO:0007669"/>
    <property type="project" value="UniProtKB-KW"/>
</dbReference>
<evidence type="ECO:0000256" key="4">
    <source>
        <dbReference type="ARBA" id="ARBA00023136"/>
    </source>
</evidence>
<dbReference type="EC" id="2.1.1.100" evidence="6"/>
<proteinExistence type="predicted"/>
<gene>
    <name evidence="6" type="ORF">ACFQL7_10315</name>
</gene>
<evidence type="ECO:0000256" key="5">
    <source>
        <dbReference type="SAM" id="Phobius"/>
    </source>
</evidence>
<dbReference type="PANTHER" id="PTHR12714">
    <property type="entry name" value="PROTEIN-S ISOPRENYLCYSTEINE O-METHYLTRANSFERASE"/>
    <property type="match status" value="1"/>
</dbReference>
<evidence type="ECO:0000313" key="6">
    <source>
        <dbReference type="EMBL" id="MFC7190208.1"/>
    </source>
</evidence>
<dbReference type="InterPro" id="IPR007318">
    <property type="entry name" value="Phopholipid_MeTrfase"/>
</dbReference>
<organism evidence="6 7">
    <name type="scientific">Halocatena marina</name>
    <dbReference type="NCBI Taxonomy" id="2934937"/>
    <lineage>
        <taxon>Archaea</taxon>
        <taxon>Methanobacteriati</taxon>
        <taxon>Methanobacteriota</taxon>
        <taxon>Stenosarchaea group</taxon>
        <taxon>Halobacteria</taxon>
        <taxon>Halobacteriales</taxon>
        <taxon>Natronomonadaceae</taxon>
        <taxon>Halocatena</taxon>
    </lineage>
</organism>
<dbReference type="Gene3D" id="1.20.120.1630">
    <property type="match status" value="1"/>
</dbReference>
<dbReference type="Proteomes" id="UP001596417">
    <property type="component" value="Unassembled WGS sequence"/>
</dbReference>
<keyword evidence="6" id="KW-0489">Methyltransferase</keyword>
<dbReference type="RefSeq" id="WP_248906859.1">
    <property type="nucleotide sequence ID" value="NZ_CP109979.1"/>
</dbReference>
<keyword evidence="7" id="KW-1185">Reference proteome</keyword>
<feature type="transmembrane region" description="Helical" evidence="5">
    <location>
        <begin position="6"/>
        <end position="32"/>
    </location>
</feature>
<feature type="transmembrane region" description="Helical" evidence="5">
    <location>
        <begin position="44"/>
        <end position="64"/>
    </location>
</feature>
<dbReference type="AlphaFoldDB" id="A0ABD5YRD6"/>
<evidence type="ECO:0000313" key="7">
    <source>
        <dbReference type="Proteomes" id="UP001596417"/>
    </source>
</evidence>
<dbReference type="EC" id="2.1.1.334" evidence="6"/>
<sequence>MTSTLAWAIFVIGAVAGTLNTIGVVASALGWYEYYPPGEKGWKFYSLWGLSHVLNVSLLALAYLEWGTLGLPGWTFSTGLVLFIFGYAIAIAAGHDLGFHETTGRAGELRTGGWYRFSRNPQYVGYILATVGYILWTDAVLVVPLAGIYLLWWFVFPFAEEPWLREQYGEPYEQYAQRIPRYIGSETVRALGKRGDDAQQQTQG</sequence>
<keyword evidence="6" id="KW-0808">Transferase</keyword>
<protein>
    <submittedName>
        <fullName evidence="6">Methyltransferase family protein</fullName>
        <ecNumber evidence="6">2.1.1.100</ecNumber>
        <ecNumber evidence="6">2.1.1.334</ecNumber>
    </submittedName>
</protein>
<evidence type="ECO:0000256" key="2">
    <source>
        <dbReference type="ARBA" id="ARBA00022692"/>
    </source>
</evidence>
<keyword evidence="3 5" id="KW-1133">Transmembrane helix</keyword>
<feature type="transmembrane region" description="Helical" evidence="5">
    <location>
        <begin position="123"/>
        <end position="155"/>
    </location>
</feature>
<comment type="caution">
    <text evidence="6">The sequence shown here is derived from an EMBL/GenBank/DDBJ whole genome shotgun (WGS) entry which is preliminary data.</text>
</comment>
<keyword evidence="2 5" id="KW-0812">Transmembrane</keyword>
<name>A0ABD5YRD6_9EURY</name>
<dbReference type="GeneID" id="76199795"/>
<comment type="subcellular location">
    <subcellularLocation>
        <location evidence="1">Endomembrane system</location>
        <topology evidence="1">Multi-pass membrane protein</topology>
    </subcellularLocation>
</comment>
<keyword evidence="4 5" id="KW-0472">Membrane</keyword>
<dbReference type="GO" id="GO:0004671">
    <property type="term" value="F:protein C-terminal S-isoprenylcysteine carboxyl O-methyltransferase activity"/>
    <property type="evidence" value="ECO:0007669"/>
    <property type="project" value="UniProtKB-EC"/>
</dbReference>
<dbReference type="PANTHER" id="PTHR12714:SF24">
    <property type="entry name" value="SLR1182 PROTEIN"/>
    <property type="match status" value="1"/>
</dbReference>
<feature type="transmembrane region" description="Helical" evidence="5">
    <location>
        <begin position="76"/>
        <end position="95"/>
    </location>
</feature>
<reference evidence="6 7" key="1">
    <citation type="journal article" date="2019" name="Int. J. Syst. Evol. Microbiol.">
        <title>The Global Catalogue of Microorganisms (GCM) 10K type strain sequencing project: providing services to taxonomists for standard genome sequencing and annotation.</title>
        <authorList>
            <consortium name="The Broad Institute Genomics Platform"/>
            <consortium name="The Broad Institute Genome Sequencing Center for Infectious Disease"/>
            <person name="Wu L."/>
            <person name="Ma J."/>
        </authorList>
    </citation>
    <scope>NUCLEOTIDE SEQUENCE [LARGE SCALE GENOMIC DNA]</scope>
    <source>
        <strain evidence="6 7">RDMS1</strain>
    </source>
</reference>
<dbReference type="EMBL" id="JBHTAX010000001">
    <property type="protein sequence ID" value="MFC7190208.1"/>
    <property type="molecule type" value="Genomic_DNA"/>
</dbReference>